<dbReference type="Proteomes" id="UP000245119">
    <property type="component" value="Linkage Group LG3"/>
</dbReference>
<gene>
    <name evidence="1" type="ORF">C0Q70_05238</name>
</gene>
<evidence type="ECO:0000313" key="2">
    <source>
        <dbReference type="Proteomes" id="UP000245119"/>
    </source>
</evidence>
<dbReference type="AlphaFoldDB" id="A0A2T7PKL1"/>
<evidence type="ECO:0000313" key="1">
    <source>
        <dbReference type="EMBL" id="PVD33976.1"/>
    </source>
</evidence>
<keyword evidence="2" id="KW-1185">Reference proteome</keyword>
<proteinExistence type="predicted"/>
<reference evidence="1 2" key="1">
    <citation type="submission" date="2018-04" db="EMBL/GenBank/DDBJ databases">
        <title>The genome of golden apple snail Pomacea canaliculata provides insight into stress tolerance and invasive adaptation.</title>
        <authorList>
            <person name="Liu C."/>
            <person name="Liu B."/>
            <person name="Ren Y."/>
            <person name="Zhang Y."/>
            <person name="Wang H."/>
            <person name="Li S."/>
            <person name="Jiang F."/>
            <person name="Yin L."/>
            <person name="Zhang G."/>
            <person name="Qian W."/>
            <person name="Fan W."/>
        </authorList>
    </citation>
    <scope>NUCLEOTIDE SEQUENCE [LARGE SCALE GENOMIC DNA]</scope>
    <source>
        <strain evidence="1">SZHN2017</strain>
        <tissue evidence="1">Muscle</tissue>
    </source>
</reference>
<comment type="caution">
    <text evidence="1">The sequence shown here is derived from an EMBL/GenBank/DDBJ whole genome shotgun (WGS) entry which is preliminary data.</text>
</comment>
<protein>
    <submittedName>
        <fullName evidence="1">Uncharacterized protein</fullName>
    </submittedName>
</protein>
<accession>A0A2T7PKL1</accession>
<dbReference type="EMBL" id="PZQS01000003">
    <property type="protein sequence ID" value="PVD33976.1"/>
    <property type="molecule type" value="Genomic_DNA"/>
</dbReference>
<name>A0A2T7PKL1_POMCA</name>
<sequence length="142" mass="14958">MTPDQRKYELLFVFEFGMIGRCESTLRAGEASLQQPLQHAVVAGGAAVAGGGNRFGAVLAAAGARRPVVERTSHLDRQQPSSLPAGAWTTELLSAAMPLVAGRVGDGGEGEAEICAVHVTRSHRCMVLDAGRRLELNACSIF</sequence>
<organism evidence="1 2">
    <name type="scientific">Pomacea canaliculata</name>
    <name type="common">Golden apple snail</name>
    <dbReference type="NCBI Taxonomy" id="400727"/>
    <lineage>
        <taxon>Eukaryota</taxon>
        <taxon>Metazoa</taxon>
        <taxon>Spiralia</taxon>
        <taxon>Lophotrochozoa</taxon>
        <taxon>Mollusca</taxon>
        <taxon>Gastropoda</taxon>
        <taxon>Caenogastropoda</taxon>
        <taxon>Architaenioglossa</taxon>
        <taxon>Ampullarioidea</taxon>
        <taxon>Ampullariidae</taxon>
        <taxon>Pomacea</taxon>
    </lineage>
</organism>